<protein>
    <submittedName>
        <fullName evidence="1">Uncharacterized protein</fullName>
    </submittedName>
</protein>
<dbReference type="EMBL" id="GBXM01063376">
    <property type="protein sequence ID" value="JAH45201.1"/>
    <property type="molecule type" value="Transcribed_RNA"/>
</dbReference>
<reference evidence="1" key="2">
    <citation type="journal article" date="2015" name="Fish Shellfish Immunol.">
        <title>Early steps in the European eel (Anguilla anguilla)-Vibrio vulnificus interaction in the gills: Role of the RtxA13 toxin.</title>
        <authorList>
            <person name="Callol A."/>
            <person name="Pajuelo D."/>
            <person name="Ebbesson L."/>
            <person name="Teles M."/>
            <person name="MacKenzie S."/>
            <person name="Amaro C."/>
        </authorList>
    </citation>
    <scope>NUCLEOTIDE SEQUENCE</scope>
</reference>
<name>A0A0E9SV66_ANGAN</name>
<dbReference type="AlphaFoldDB" id="A0A0E9SV66"/>
<organism evidence="1">
    <name type="scientific">Anguilla anguilla</name>
    <name type="common">European freshwater eel</name>
    <name type="synonym">Muraena anguilla</name>
    <dbReference type="NCBI Taxonomy" id="7936"/>
    <lineage>
        <taxon>Eukaryota</taxon>
        <taxon>Metazoa</taxon>
        <taxon>Chordata</taxon>
        <taxon>Craniata</taxon>
        <taxon>Vertebrata</taxon>
        <taxon>Euteleostomi</taxon>
        <taxon>Actinopterygii</taxon>
        <taxon>Neopterygii</taxon>
        <taxon>Teleostei</taxon>
        <taxon>Anguilliformes</taxon>
        <taxon>Anguillidae</taxon>
        <taxon>Anguilla</taxon>
    </lineage>
</organism>
<accession>A0A0E9SV66</accession>
<sequence>MCVIGIVAPPISHGFFTKGQIRTRSIILSDHV</sequence>
<evidence type="ECO:0000313" key="1">
    <source>
        <dbReference type="EMBL" id="JAH45201.1"/>
    </source>
</evidence>
<proteinExistence type="predicted"/>
<reference evidence="1" key="1">
    <citation type="submission" date="2014-11" db="EMBL/GenBank/DDBJ databases">
        <authorList>
            <person name="Amaro Gonzalez C."/>
        </authorList>
    </citation>
    <scope>NUCLEOTIDE SEQUENCE</scope>
</reference>